<reference evidence="4" key="1">
    <citation type="submission" date="2016-10" db="EMBL/GenBank/DDBJ databases">
        <authorList>
            <person name="Varghese N."/>
            <person name="Submissions S."/>
        </authorList>
    </citation>
    <scope>NUCLEOTIDE SEQUENCE [LARGE SCALE GENOMIC DNA]</scope>
    <source>
        <strain evidence="4">LMG 2223</strain>
    </source>
</reference>
<proteinExistence type="predicted"/>
<keyword evidence="1" id="KW-0732">Signal</keyword>
<gene>
    <name evidence="3" type="ORF">SAMN05216202_2091</name>
</gene>
<dbReference type="GO" id="GO:0009289">
    <property type="term" value="C:pilus"/>
    <property type="evidence" value="ECO:0007669"/>
    <property type="project" value="InterPro"/>
</dbReference>
<evidence type="ECO:0000259" key="2">
    <source>
        <dbReference type="Pfam" id="PF00419"/>
    </source>
</evidence>
<dbReference type="PANTHER" id="PTHR33420">
    <property type="entry name" value="FIMBRIAL SUBUNIT ELFA-RELATED"/>
    <property type="match status" value="1"/>
</dbReference>
<dbReference type="EMBL" id="LT629802">
    <property type="protein sequence ID" value="SDU94873.1"/>
    <property type="molecule type" value="Genomic_DNA"/>
</dbReference>
<feature type="signal peptide" evidence="1">
    <location>
        <begin position="1"/>
        <end position="23"/>
    </location>
</feature>
<name>A0A1H2MNR1_9PSED</name>
<dbReference type="OrthoDB" id="6466218at2"/>
<dbReference type="InterPro" id="IPR050263">
    <property type="entry name" value="Bact_Fimbrial_Adh_Pro"/>
</dbReference>
<dbReference type="InterPro" id="IPR036937">
    <property type="entry name" value="Adhesion_dom_fimbrial_sf"/>
</dbReference>
<organism evidence="3 4">
    <name type="scientific">Pseudomonas mucidolens</name>
    <dbReference type="NCBI Taxonomy" id="46679"/>
    <lineage>
        <taxon>Bacteria</taxon>
        <taxon>Pseudomonadati</taxon>
        <taxon>Pseudomonadota</taxon>
        <taxon>Gammaproteobacteria</taxon>
        <taxon>Pseudomonadales</taxon>
        <taxon>Pseudomonadaceae</taxon>
        <taxon>Pseudomonas</taxon>
    </lineage>
</organism>
<dbReference type="SUPFAM" id="SSF49401">
    <property type="entry name" value="Bacterial adhesins"/>
    <property type="match status" value="1"/>
</dbReference>
<dbReference type="AlphaFoldDB" id="A0A1H2MNR1"/>
<dbReference type="Proteomes" id="UP000198600">
    <property type="component" value="Chromosome I"/>
</dbReference>
<dbReference type="Pfam" id="PF00419">
    <property type="entry name" value="Fimbrial"/>
    <property type="match status" value="1"/>
</dbReference>
<dbReference type="STRING" id="46679.SAMN05216202_2091"/>
<protein>
    <submittedName>
        <fullName evidence="3">Pilin (Type 1 fimbria component protein)</fullName>
    </submittedName>
</protein>
<evidence type="ECO:0000313" key="3">
    <source>
        <dbReference type="EMBL" id="SDU94873.1"/>
    </source>
</evidence>
<feature type="domain" description="Fimbrial-type adhesion" evidence="2">
    <location>
        <begin position="35"/>
        <end position="191"/>
    </location>
</feature>
<feature type="chain" id="PRO_5030027515" evidence="1">
    <location>
        <begin position="24"/>
        <end position="192"/>
    </location>
</feature>
<dbReference type="GO" id="GO:0043709">
    <property type="term" value="P:cell adhesion involved in single-species biofilm formation"/>
    <property type="evidence" value="ECO:0007669"/>
    <property type="project" value="TreeGrafter"/>
</dbReference>
<dbReference type="InterPro" id="IPR008966">
    <property type="entry name" value="Adhesion_dom_sf"/>
</dbReference>
<dbReference type="RefSeq" id="WP_084376682.1">
    <property type="nucleotide sequence ID" value="NZ_LS483433.1"/>
</dbReference>
<accession>A0A1H2MNR1</accession>
<sequence>MSTYGIRGLSGLLLTLGAAYTLAADDIEGQHGMLNITGSIYETPCGIKMASLHQTVDLGVISAGKLQHPGDQADPIAFQLNFQDCQRPAGSIRSERRGNLTWSAYQPVLSVAFLAPADADDPRLAKVQGVTGMGLRLTDPLGRDVQLGTRGEPLFLTLGGSSETWTVQPTRTAAPLSSGSFRAVVGFRLNYE</sequence>
<keyword evidence="4" id="KW-1185">Reference proteome</keyword>
<dbReference type="PANTHER" id="PTHR33420:SF26">
    <property type="entry name" value="FIMBRIAL SUBUNIT"/>
    <property type="match status" value="1"/>
</dbReference>
<evidence type="ECO:0000313" key="4">
    <source>
        <dbReference type="Proteomes" id="UP000198600"/>
    </source>
</evidence>
<dbReference type="Gene3D" id="2.60.40.1090">
    <property type="entry name" value="Fimbrial-type adhesion domain"/>
    <property type="match status" value="1"/>
</dbReference>
<dbReference type="InterPro" id="IPR000259">
    <property type="entry name" value="Adhesion_dom_fimbrial"/>
</dbReference>
<evidence type="ECO:0000256" key="1">
    <source>
        <dbReference type="SAM" id="SignalP"/>
    </source>
</evidence>